<accession>A0A3Q4GMR9</accession>
<dbReference type="InterPro" id="IPR052224">
    <property type="entry name" value="THAP_domain_protein"/>
</dbReference>
<keyword evidence="2 5" id="KW-0863">Zinc-finger</keyword>
<dbReference type="InterPro" id="IPR006612">
    <property type="entry name" value="THAP_Znf"/>
</dbReference>
<dbReference type="Bgee" id="ENSNBRG00000003656">
    <property type="expression patterns" value="Expressed in blood and 3 other cell types or tissues"/>
</dbReference>
<name>A0A3Q4GMR9_NEOBR</name>
<dbReference type="Pfam" id="PF05485">
    <property type="entry name" value="THAP"/>
    <property type="match status" value="1"/>
</dbReference>
<evidence type="ECO:0000256" key="5">
    <source>
        <dbReference type="PROSITE-ProRule" id="PRU00309"/>
    </source>
</evidence>
<sequence>IGTTMPHCAAFGCNFQSKGNKGTDVSLHSFPHEKTRRKQWEDACGRVQLPKDPRLCSSHFSPDAFEAFSRPRLKSNAVPAIFRYEETTGPGKASENRAKKRIRPEMLNSFREGCKQQPASTVANMFVDDDDQSDTVSVMEETSNEAAEATKVSQLFEVHIATFLPENISQQHSVTRDHDYCSVPEPSASAVSKDVESLRKEIQELRVQREFGLWRFAGSDTDIQFYTRYIEVKFQVFPVFMKTI</sequence>
<dbReference type="GO" id="GO:0008270">
    <property type="term" value="F:zinc ion binding"/>
    <property type="evidence" value="ECO:0007669"/>
    <property type="project" value="UniProtKB-KW"/>
</dbReference>
<proteinExistence type="predicted"/>
<evidence type="ECO:0000256" key="3">
    <source>
        <dbReference type="ARBA" id="ARBA00022833"/>
    </source>
</evidence>
<dbReference type="PROSITE" id="PS50950">
    <property type="entry name" value="ZF_THAP"/>
    <property type="match status" value="1"/>
</dbReference>
<dbReference type="SUPFAM" id="SSF57716">
    <property type="entry name" value="Glucocorticoid receptor-like (DNA-binding domain)"/>
    <property type="match status" value="1"/>
</dbReference>
<dbReference type="SMART" id="SM00692">
    <property type="entry name" value="DM3"/>
    <property type="match status" value="1"/>
</dbReference>
<reference evidence="7" key="1">
    <citation type="submission" date="2025-08" db="UniProtKB">
        <authorList>
            <consortium name="Ensembl"/>
        </authorList>
    </citation>
    <scope>IDENTIFICATION</scope>
</reference>
<evidence type="ECO:0000313" key="7">
    <source>
        <dbReference type="Ensembl" id="ENSNBRP00000004607.1"/>
    </source>
</evidence>
<dbReference type="STRING" id="32507.ENSNBRP00000004607"/>
<evidence type="ECO:0000256" key="1">
    <source>
        <dbReference type="ARBA" id="ARBA00022723"/>
    </source>
</evidence>
<dbReference type="InterPro" id="IPR038441">
    <property type="entry name" value="THAP_Znf_sf"/>
</dbReference>
<dbReference type="GeneTree" id="ENSGT00940000177236"/>
<dbReference type="Gene3D" id="6.20.210.20">
    <property type="entry name" value="THAP domain"/>
    <property type="match status" value="1"/>
</dbReference>
<evidence type="ECO:0000313" key="8">
    <source>
        <dbReference type="Proteomes" id="UP000261580"/>
    </source>
</evidence>
<dbReference type="PANTHER" id="PTHR46927">
    <property type="entry name" value="AGAP005574-PA"/>
    <property type="match status" value="1"/>
</dbReference>
<dbReference type="Proteomes" id="UP000261580">
    <property type="component" value="Unassembled WGS sequence"/>
</dbReference>
<dbReference type="GO" id="GO:0003677">
    <property type="term" value="F:DNA binding"/>
    <property type="evidence" value="ECO:0007669"/>
    <property type="project" value="UniProtKB-UniRule"/>
</dbReference>
<dbReference type="SMART" id="SM00980">
    <property type="entry name" value="THAP"/>
    <property type="match status" value="1"/>
</dbReference>
<keyword evidence="4 5" id="KW-0238">DNA-binding</keyword>
<evidence type="ECO:0000256" key="2">
    <source>
        <dbReference type="ARBA" id="ARBA00022771"/>
    </source>
</evidence>
<dbReference type="AlphaFoldDB" id="A0A3Q4GMR9"/>
<reference evidence="7" key="2">
    <citation type="submission" date="2025-09" db="UniProtKB">
        <authorList>
            <consortium name="Ensembl"/>
        </authorList>
    </citation>
    <scope>IDENTIFICATION</scope>
</reference>
<dbReference type="Ensembl" id="ENSNBRT00000004746.1">
    <property type="protein sequence ID" value="ENSNBRP00000004607.1"/>
    <property type="gene ID" value="ENSNBRG00000003656.1"/>
</dbReference>
<evidence type="ECO:0000259" key="6">
    <source>
        <dbReference type="PROSITE" id="PS50950"/>
    </source>
</evidence>
<evidence type="ECO:0000256" key="4">
    <source>
        <dbReference type="ARBA" id="ARBA00023125"/>
    </source>
</evidence>
<keyword evidence="1" id="KW-0479">Metal-binding</keyword>
<protein>
    <recommendedName>
        <fullName evidence="6">THAP-type domain-containing protein</fullName>
    </recommendedName>
</protein>
<feature type="domain" description="THAP-type" evidence="6">
    <location>
        <begin position="5"/>
        <end position="82"/>
    </location>
</feature>
<organism evidence="7 8">
    <name type="scientific">Neolamprologus brichardi</name>
    <name type="common">Fairy cichlid</name>
    <name type="synonym">Lamprologus brichardi</name>
    <dbReference type="NCBI Taxonomy" id="32507"/>
    <lineage>
        <taxon>Eukaryota</taxon>
        <taxon>Metazoa</taxon>
        <taxon>Chordata</taxon>
        <taxon>Craniata</taxon>
        <taxon>Vertebrata</taxon>
        <taxon>Euteleostomi</taxon>
        <taxon>Actinopterygii</taxon>
        <taxon>Neopterygii</taxon>
        <taxon>Teleostei</taxon>
        <taxon>Neoteleostei</taxon>
        <taxon>Acanthomorphata</taxon>
        <taxon>Ovalentaria</taxon>
        <taxon>Cichlomorphae</taxon>
        <taxon>Cichliformes</taxon>
        <taxon>Cichlidae</taxon>
        <taxon>African cichlids</taxon>
        <taxon>Pseudocrenilabrinae</taxon>
        <taxon>Lamprologini</taxon>
        <taxon>Neolamprologus</taxon>
    </lineage>
</organism>
<dbReference type="PANTHER" id="PTHR46927:SF3">
    <property type="entry name" value="THAP-TYPE DOMAIN-CONTAINING PROTEIN"/>
    <property type="match status" value="1"/>
</dbReference>
<keyword evidence="3" id="KW-0862">Zinc</keyword>
<keyword evidence="8" id="KW-1185">Reference proteome</keyword>